<protein>
    <submittedName>
        <fullName evidence="2">Uncharacterized protein</fullName>
    </submittedName>
</protein>
<feature type="transmembrane region" description="Helical" evidence="1">
    <location>
        <begin position="12"/>
        <end position="36"/>
    </location>
</feature>
<proteinExistence type="predicted"/>
<evidence type="ECO:0000256" key="1">
    <source>
        <dbReference type="SAM" id="Phobius"/>
    </source>
</evidence>
<keyword evidence="3" id="KW-1185">Reference proteome</keyword>
<organism evidence="2 3">
    <name type="scientific">Nephila pilipes</name>
    <name type="common">Giant wood spider</name>
    <name type="synonym">Nephila maculata</name>
    <dbReference type="NCBI Taxonomy" id="299642"/>
    <lineage>
        <taxon>Eukaryota</taxon>
        <taxon>Metazoa</taxon>
        <taxon>Ecdysozoa</taxon>
        <taxon>Arthropoda</taxon>
        <taxon>Chelicerata</taxon>
        <taxon>Arachnida</taxon>
        <taxon>Araneae</taxon>
        <taxon>Araneomorphae</taxon>
        <taxon>Entelegynae</taxon>
        <taxon>Araneoidea</taxon>
        <taxon>Nephilidae</taxon>
        <taxon>Nephila</taxon>
    </lineage>
</organism>
<sequence length="116" mass="12315">MPLSVAVEHLDIFALFALLSCSAYLFVSVTIISIRFESRNISNISKGVLFMFTEKVTPGVPVKGNQGGPDRPEADILLQSLAFPISSSQISADSLLHSMPLSASISTATQSTLTAT</sequence>
<comment type="caution">
    <text evidence="2">The sequence shown here is derived from an EMBL/GenBank/DDBJ whole genome shotgun (WGS) entry which is preliminary data.</text>
</comment>
<accession>A0A8X6P9C4</accession>
<name>A0A8X6P9C4_NEPPI</name>
<keyword evidence="1" id="KW-0472">Membrane</keyword>
<evidence type="ECO:0000313" key="3">
    <source>
        <dbReference type="Proteomes" id="UP000887013"/>
    </source>
</evidence>
<dbReference type="Proteomes" id="UP000887013">
    <property type="component" value="Unassembled WGS sequence"/>
</dbReference>
<dbReference type="AlphaFoldDB" id="A0A8X6P9C4"/>
<keyword evidence="1" id="KW-0812">Transmembrane</keyword>
<dbReference type="EMBL" id="BMAW01065987">
    <property type="protein sequence ID" value="GFT52864.1"/>
    <property type="molecule type" value="Genomic_DNA"/>
</dbReference>
<evidence type="ECO:0000313" key="2">
    <source>
        <dbReference type="EMBL" id="GFT52864.1"/>
    </source>
</evidence>
<gene>
    <name evidence="2" type="ORF">NPIL_603491</name>
</gene>
<reference evidence="2" key="1">
    <citation type="submission" date="2020-08" db="EMBL/GenBank/DDBJ databases">
        <title>Multicomponent nature underlies the extraordinary mechanical properties of spider dragline silk.</title>
        <authorList>
            <person name="Kono N."/>
            <person name="Nakamura H."/>
            <person name="Mori M."/>
            <person name="Yoshida Y."/>
            <person name="Ohtoshi R."/>
            <person name="Malay A.D."/>
            <person name="Moran D.A.P."/>
            <person name="Tomita M."/>
            <person name="Numata K."/>
            <person name="Arakawa K."/>
        </authorList>
    </citation>
    <scope>NUCLEOTIDE SEQUENCE</scope>
</reference>
<keyword evidence="1" id="KW-1133">Transmembrane helix</keyword>